<accession>N9DZZ7</accession>
<evidence type="ECO:0000256" key="3">
    <source>
        <dbReference type="ARBA" id="ARBA00022840"/>
    </source>
</evidence>
<dbReference type="PATRIC" id="fig|1217648.3.peg.2682"/>
<evidence type="ECO:0000256" key="1">
    <source>
        <dbReference type="ARBA" id="ARBA00022741"/>
    </source>
</evidence>
<dbReference type="Gene3D" id="3.30.1360.40">
    <property type="match status" value="1"/>
</dbReference>
<dbReference type="NCBIfam" id="TIGR00724">
    <property type="entry name" value="urea_amlyse_rel"/>
    <property type="match status" value="1"/>
</dbReference>
<comment type="caution">
    <text evidence="6">The sequence shown here is derived from an EMBL/GenBank/DDBJ whole genome shotgun (WGS) entry which is preliminary data.</text>
</comment>
<dbReference type="RefSeq" id="WP_005062119.1">
    <property type="nucleotide sequence ID" value="NZ_KB849766.1"/>
</dbReference>
<evidence type="ECO:0000313" key="7">
    <source>
        <dbReference type="Proteomes" id="UP000017670"/>
    </source>
</evidence>
<dbReference type="InterPro" id="IPR003833">
    <property type="entry name" value="CT_C_D"/>
</dbReference>
<dbReference type="InterPro" id="IPR003778">
    <property type="entry name" value="CT_A_B"/>
</dbReference>
<dbReference type="Pfam" id="PF02626">
    <property type="entry name" value="CT_A_B"/>
    <property type="match status" value="1"/>
</dbReference>
<dbReference type="Pfam" id="PF02682">
    <property type="entry name" value="CT_C_D"/>
    <property type="match status" value="1"/>
</dbReference>
<dbReference type="SMART" id="SM00796">
    <property type="entry name" value="AHS1"/>
    <property type="match status" value="1"/>
</dbReference>
<dbReference type="SUPFAM" id="SSF50891">
    <property type="entry name" value="Cyclophilin-like"/>
    <property type="match status" value="2"/>
</dbReference>
<name>N9DZZ7_9GAMM</name>
<reference evidence="6 7" key="1">
    <citation type="submission" date="2013-02" db="EMBL/GenBank/DDBJ databases">
        <title>The Genome Sequence of Acinetobacter beijerinckii CIP 110307.</title>
        <authorList>
            <consortium name="The Broad Institute Genome Sequencing Platform"/>
            <consortium name="The Broad Institute Genome Sequencing Center for Infectious Disease"/>
            <person name="Cerqueira G."/>
            <person name="Feldgarden M."/>
            <person name="Courvalin P."/>
            <person name="Perichon B."/>
            <person name="Grillot-Courvalin C."/>
            <person name="Clermont D."/>
            <person name="Rocha E."/>
            <person name="Yoon E.-J."/>
            <person name="Nemec A."/>
            <person name="Walker B."/>
            <person name="Young S.K."/>
            <person name="Zeng Q."/>
            <person name="Gargeya S."/>
            <person name="Fitzgerald M."/>
            <person name="Haas B."/>
            <person name="Abouelleil A."/>
            <person name="Alvarado L."/>
            <person name="Arachchi H.M."/>
            <person name="Berlin A.M."/>
            <person name="Chapman S.B."/>
            <person name="Dewar J."/>
            <person name="Goldberg J."/>
            <person name="Griggs A."/>
            <person name="Gujja S."/>
            <person name="Hansen M."/>
            <person name="Howarth C."/>
            <person name="Imamovic A."/>
            <person name="Larimer J."/>
            <person name="McCowan C."/>
            <person name="Murphy C."/>
            <person name="Neiman D."/>
            <person name="Pearson M."/>
            <person name="Priest M."/>
            <person name="Roberts A."/>
            <person name="Saif S."/>
            <person name="Shea T."/>
            <person name="Sisk P."/>
            <person name="Sykes S."/>
            <person name="Wortman J."/>
            <person name="Nusbaum C."/>
            <person name="Birren B."/>
        </authorList>
    </citation>
    <scope>NUCLEOTIDE SEQUENCE [LARGE SCALE GENOMIC DNA]</scope>
    <source>
        <strain evidence="6 7">CIP 110307</strain>
    </source>
</reference>
<dbReference type="AlphaFoldDB" id="N9DZZ7"/>
<dbReference type="GO" id="GO:0016787">
    <property type="term" value="F:hydrolase activity"/>
    <property type="evidence" value="ECO:0007669"/>
    <property type="project" value="UniProtKB-KW"/>
</dbReference>
<feature type="domain" description="Carboxyltransferase" evidence="4">
    <location>
        <begin position="1"/>
        <end position="192"/>
    </location>
</feature>
<dbReference type="GeneID" id="29857617"/>
<dbReference type="eggNOG" id="COG2049">
    <property type="taxonomic scope" value="Bacteria"/>
</dbReference>
<proteinExistence type="predicted"/>
<dbReference type="PANTHER" id="PTHR43309">
    <property type="entry name" value="5-OXOPROLINASE SUBUNIT C"/>
    <property type="match status" value="1"/>
</dbReference>
<evidence type="ECO:0000259" key="5">
    <source>
        <dbReference type="SMART" id="SM00797"/>
    </source>
</evidence>
<dbReference type="STRING" id="262668.GCA_000931715_02869"/>
<keyword evidence="2" id="KW-0378">Hydrolase</keyword>
<dbReference type="SMART" id="SM00797">
    <property type="entry name" value="AHS2"/>
    <property type="match status" value="1"/>
</dbReference>
<dbReference type="GO" id="GO:0005524">
    <property type="term" value="F:ATP binding"/>
    <property type="evidence" value="ECO:0007669"/>
    <property type="project" value="UniProtKB-KW"/>
</dbReference>
<protein>
    <submittedName>
        <fullName evidence="6">TIGR00370 family protein</fullName>
    </submittedName>
</protein>
<sequence length="527" mass="57870">MRFLSVNLDCFLIEFQSLEETMAVYYCLKQAQHPHIKELIPAARSILIDFDPLLVEIRSLIQWISNQKISQDVLRQGKEIVINTRYNGIDLNNVAEYLGISTGQVIQKHTNSDWQVAFIGFAPGFAYLINPKQVFGSIPRLASPRKKVSAGAVGLAGEYSGIYPKDSPGGWQLIGQTDEMLWDVQRKQPALLLPSDRVIFKDISRNPTQVSVPAQSFSQDDSFKKSAVLHVKNVGLQVLLQDEGRKHLAELGVGRAGAMDQTAFQQANLIVGNPNNAAVLEVLSGGLRFEVLEPTVIAVTGAETEVWIRYIGTDKVKVSMYQPTALDSGDEIYIAAPTAGIRNYVAVRGGIAVEQVLNSASYDSLAGLGPRPVQIDDKIYSAELKTQPVSLNAIPIKLPKQGETINVDLVLGPRTDWFVEESLDLLFKQTWLVSTESNRIGLKLVGDMPLERQFNQELASEGCCTGALQIPPNGQPVLFMNDHPITGGYPVIAAVASYHLDLIAQIPVGCSIQFNKVSEFMDIKENA</sequence>
<gene>
    <name evidence="6" type="ORF">F933_02758</name>
</gene>
<feature type="domain" description="Carboxyltransferase" evidence="5">
    <location>
        <begin position="250"/>
        <end position="527"/>
    </location>
</feature>
<dbReference type="SUPFAM" id="SSF160467">
    <property type="entry name" value="PH0987 N-terminal domain-like"/>
    <property type="match status" value="1"/>
</dbReference>
<evidence type="ECO:0000256" key="2">
    <source>
        <dbReference type="ARBA" id="ARBA00022801"/>
    </source>
</evidence>
<dbReference type="HOGENOM" id="CLU_028967_5_0_6"/>
<dbReference type="InterPro" id="IPR052708">
    <property type="entry name" value="PxpC"/>
</dbReference>
<organism evidence="6 7">
    <name type="scientific">Acinetobacter beijerinckii CIP 110307</name>
    <dbReference type="NCBI Taxonomy" id="1217648"/>
    <lineage>
        <taxon>Bacteria</taxon>
        <taxon>Pseudomonadati</taxon>
        <taxon>Pseudomonadota</taxon>
        <taxon>Gammaproteobacteria</taxon>
        <taxon>Moraxellales</taxon>
        <taxon>Moraxellaceae</taxon>
        <taxon>Acinetobacter</taxon>
    </lineage>
</organism>
<evidence type="ECO:0000313" key="6">
    <source>
        <dbReference type="EMBL" id="ENW03788.1"/>
    </source>
</evidence>
<evidence type="ECO:0000259" key="4">
    <source>
        <dbReference type="SMART" id="SM00796"/>
    </source>
</evidence>
<dbReference type="Gene3D" id="2.40.100.10">
    <property type="entry name" value="Cyclophilin-like"/>
    <property type="match status" value="2"/>
</dbReference>
<dbReference type="EMBL" id="APQL01000010">
    <property type="protein sequence ID" value="ENW03788.1"/>
    <property type="molecule type" value="Genomic_DNA"/>
</dbReference>
<dbReference type="Proteomes" id="UP000017670">
    <property type="component" value="Unassembled WGS sequence"/>
</dbReference>
<dbReference type="eggNOG" id="COG1984">
    <property type="taxonomic scope" value="Bacteria"/>
</dbReference>
<keyword evidence="3" id="KW-0067">ATP-binding</keyword>
<dbReference type="PANTHER" id="PTHR43309:SF3">
    <property type="entry name" value="5-OXOPROLINASE SUBUNIT C"/>
    <property type="match status" value="1"/>
</dbReference>
<keyword evidence="7" id="KW-1185">Reference proteome</keyword>
<dbReference type="InterPro" id="IPR029000">
    <property type="entry name" value="Cyclophilin-like_dom_sf"/>
</dbReference>
<keyword evidence="1" id="KW-0547">Nucleotide-binding</keyword>